<dbReference type="GeneID" id="57366178"/>
<organism evidence="3 4">
    <name type="scientific">Pediococcus acidilactici</name>
    <dbReference type="NCBI Taxonomy" id="1254"/>
    <lineage>
        <taxon>Bacteria</taxon>
        <taxon>Bacillati</taxon>
        <taxon>Bacillota</taxon>
        <taxon>Bacilli</taxon>
        <taxon>Lactobacillales</taxon>
        <taxon>Lactobacillaceae</taxon>
        <taxon>Pediococcus</taxon>
        <taxon>Pediococcus acidilactici group</taxon>
    </lineage>
</organism>
<dbReference type="AlphaFoldDB" id="A0AAN6BGH4"/>
<comment type="caution">
    <text evidence="3">The sequence shown here is derived from an EMBL/GenBank/DDBJ whole genome shotgun (WGS) entry which is preliminary data.</text>
</comment>
<evidence type="ECO:0000256" key="1">
    <source>
        <dbReference type="SAM" id="Phobius"/>
    </source>
</evidence>
<evidence type="ECO:0000313" key="4">
    <source>
        <dbReference type="Proteomes" id="UP001280415"/>
    </source>
</evidence>
<keyword evidence="1" id="KW-0472">Membrane</keyword>
<evidence type="ECO:0000313" key="3">
    <source>
        <dbReference type="EMBL" id="MDV2912110.1"/>
    </source>
</evidence>
<reference evidence="3" key="1">
    <citation type="journal article" date="2023" name="PeerJ">
        <title>Selection and evaluation of lactic acid bacteria from chicken feces in Thailand as potential probiotics.</title>
        <authorList>
            <person name="Khurajog B."/>
            <person name="Disastra Y."/>
            <person name="Lawwyne L.D."/>
            <person name="Sirichokchatchawan W."/>
            <person name="Niyomtham W."/>
            <person name="Yindee J."/>
            <person name="Hampson D.J."/>
            <person name="Prapasarakul N."/>
        </authorList>
    </citation>
    <scope>NUCLEOTIDE SEQUENCE</scope>
    <source>
        <strain evidence="3">BF14</strain>
        <strain evidence="2">BF9</strain>
    </source>
</reference>
<keyword evidence="1" id="KW-1133">Transmembrane helix</keyword>
<protein>
    <submittedName>
        <fullName evidence="3">Uncharacterized protein</fullName>
    </submittedName>
</protein>
<sequence>MKLPGCKKTGTLLYEGIVGLFILGSFLAVMMNTWHSWQVSIRENRIELNQEREVLNELRQKL</sequence>
<dbReference type="KEGG" id="paci:A4V11_03105"/>
<dbReference type="EMBL" id="JAWJAX010000015">
    <property type="protein sequence ID" value="MDV2912110.1"/>
    <property type="molecule type" value="Genomic_DNA"/>
</dbReference>
<proteinExistence type="predicted"/>
<feature type="transmembrane region" description="Helical" evidence="1">
    <location>
        <begin position="12"/>
        <end position="31"/>
    </location>
</feature>
<accession>A0AAN6BGH4</accession>
<keyword evidence="1" id="KW-0812">Transmembrane</keyword>
<dbReference type="RefSeq" id="WP_004166002.1">
    <property type="nucleotide sequence ID" value="NZ_BJMF01000005.1"/>
</dbReference>
<name>A0AAN6BGH4_PEDAC</name>
<reference evidence="3" key="2">
    <citation type="submission" date="2023-10" db="EMBL/GenBank/DDBJ databases">
        <authorList>
            <person name="Khurajog B."/>
        </authorList>
    </citation>
    <scope>NUCLEOTIDE SEQUENCE</scope>
    <source>
        <strain evidence="3">BF14</strain>
        <strain evidence="2">BF9</strain>
    </source>
</reference>
<dbReference type="Proteomes" id="UP001280897">
    <property type="component" value="Unassembled WGS sequence"/>
</dbReference>
<gene>
    <name evidence="2" type="ORF">R0G89_06540</name>
    <name evidence="3" type="ORF">R0H03_09735</name>
</gene>
<dbReference type="Proteomes" id="UP001280415">
    <property type="component" value="Unassembled WGS sequence"/>
</dbReference>
<dbReference type="EMBL" id="JAWJAV010000004">
    <property type="protein sequence ID" value="MDV2621390.1"/>
    <property type="molecule type" value="Genomic_DNA"/>
</dbReference>
<evidence type="ECO:0000313" key="2">
    <source>
        <dbReference type="EMBL" id="MDV2621390.1"/>
    </source>
</evidence>